<feature type="transmembrane region" description="Helical" evidence="6">
    <location>
        <begin position="195"/>
        <end position="218"/>
    </location>
</feature>
<gene>
    <name evidence="8" type="ORF">XJ44_00055</name>
</gene>
<proteinExistence type="predicted"/>
<keyword evidence="9" id="KW-1185">Reference proteome</keyword>
<evidence type="ECO:0000256" key="6">
    <source>
        <dbReference type="SAM" id="Phobius"/>
    </source>
</evidence>
<evidence type="ECO:0000256" key="5">
    <source>
        <dbReference type="ARBA" id="ARBA00023136"/>
    </source>
</evidence>
<dbReference type="InterPro" id="IPR000620">
    <property type="entry name" value="EamA_dom"/>
</dbReference>
<keyword evidence="4 6" id="KW-1133">Transmembrane helix</keyword>
<comment type="caution">
    <text evidence="8">The sequence shown here is derived from an EMBL/GenBank/DDBJ whole genome shotgun (WGS) entry which is preliminary data.</text>
</comment>
<dbReference type="EMBL" id="LBFC01000001">
    <property type="protein sequence ID" value="ONN28099.1"/>
    <property type="molecule type" value="Genomic_DNA"/>
</dbReference>
<name>A0ABX3ILD6_9BACT</name>
<evidence type="ECO:0000256" key="1">
    <source>
        <dbReference type="ARBA" id="ARBA00004651"/>
    </source>
</evidence>
<evidence type="ECO:0000256" key="3">
    <source>
        <dbReference type="ARBA" id="ARBA00022692"/>
    </source>
</evidence>
<comment type="subcellular location">
    <subcellularLocation>
        <location evidence="1">Cell membrane</location>
        <topology evidence="1">Multi-pass membrane protein</topology>
    </subcellularLocation>
</comment>
<dbReference type="Gene3D" id="1.10.3730.20">
    <property type="match status" value="1"/>
</dbReference>
<feature type="domain" description="EamA" evidence="7">
    <location>
        <begin position="134"/>
        <end position="270"/>
    </location>
</feature>
<keyword evidence="5 6" id="KW-0472">Membrane</keyword>
<evidence type="ECO:0000313" key="8">
    <source>
        <dbReference type="EMBL" id="ONN28099.1"/>
    </source>
</evidence>
<evidence type="ECO:0000256" key="4">
    <source>
        <dbReference type="ARBA" id="ARBA00022989"/>
    </source>
</evidence>
<organism evidence="8 9">
    <name type="scientific">Thermosipho affectus</name>
    <dbReference type="NCBI Taxonomy" id="660294"/>
    <lineage>
        <taxon>Bacteria</taxon>
        <taxon>Thermotogati</taxon>
        <taxon>Thermotogota</taxon>
        <taxon>Thermotogae</taxon>
        <taxon>Thermotogales</taxon>
        <taxon>Fervidobacteriaceae</taxon>
        <taxon>Thermosipho</taxon>
    </lineage>
</organism>
<dbReference type="Proteomes" id="UP000242616">
    <property type="component" value="Unassembled WGS sequence"/>
</dbReference>
<feature type="domain" description="EamA" evidence="7">
    <location>
        <begin position="2"/>
        <end position="124"/>
    </location>
</feature>
<feature type="transmembrane region" description="Helical" evidence="6">
    <location>
        <begin position="25"/>
        <end position="45"/>
    </location>
</feature>
<dbReference type="InterPro" id="IPR050638">
    <property type="entry name" value="AA-Vitamin_Transporters"/>
</dbReference>
<dbReference type="SUPFAM" id="SSF103481">
    <property type="entry name" value="Multidrug resistance efflux transporter EmrE"/>
    <property type="match status" value="2"/>
</dbReference>
<protein>
    <submittedName>
        <fullName evidence="8">Membrane protein</fullName>
    </submittedName>
</protein>
<dbReference type="InterPro" id="IPR037185">
    <property type="entry name" value="EmrE-like"/>
</dbReference>
<feature type="transmembrane region" description="Helical" evidence="6">
    <location>
        <begin position="108"/>
        <end position="127"/>
    </location>
</feature>
<feature type="transmembrane region" description="Helical" evidence="6">
    <location>
        <begin position="133"/>
        <end position="151"/>
    </location>
</feature>
<evidence type="ECO:0000313" key="9">
    <source>
        <dbReference type="Proteomes" id="UP000242616"/>
    </source>
</evidence>
<evidence type="ECO:0000256" key="2">
    <source>
        <dbReference type="ARBA" id="ARBA00022475"/>
    </source>
</evidence>
<feature type="transmembrane region" description="Helical" evidence="6">
    <location>
        <begin position="82"/>
        <end position="101"/>
    </location>
</feature>
<dbReference type="PANTHER" id="PTHR32322">
    <property type="entry name" value="INNER MEMBRANE TRANSPORTER"/>
    <property type="match status" value="1"/>
</dbReference>
<feature type="transmembrane region" description="Helical" evidence="6">
    <location>
        <begin position="163"/>
        <end position="183"/>
    </location>
</feature>
<evidence type="ECO:0000259" key="7">
    <source>
        <dbReference type="Pfam" id="PF00892"/>
    </source>
</evidence>
<dbReference type="PANTHER" id="PTHR32322:SF18">
    <property type="entry name" value="S-ADENOSYLMETHIONINE_S-ADENOSYLHOMOCYSTEINE TRANSPORTER"/>
    <property type="match status" value="1"/>
</dbReference>
<feature type="transmembrane region" description="Helical" evidence="6">
    <location>
        <begin position="230"/>
        <end position="246"/>
    </location>
</feature>
<keyword evidence="2" id="KW-1003">Cell membrane</keyword>
<dbReference type="Pfam" id="PF00892">
    <property type="entry name" value="EamA"/>
    <property type="match status" value="2"/>
</dbReference>
<feature type="transmembrane region" description="Helical" evidence="6">
    <location>
        <begin position="252"/>
        <end position="272"/>
    </location>
</feature>
<keyword evidence="3 6" id="KW-0812">Transmembrane</keyword>
<accession>A0ABX3ILD6</accession>
<reference evidence="8 9" key="1">
    <citation type="submission" date="2015-06" db="EMBL/GenBank/DDBJ databases">
        <title>Genome sequencing of Thermotogales isolates from hydrothermal vents.</title>
        <authorList>
            <person name="Haverkamp T.H."/>
            <person name="Kublanov I.V."/>
            <person name="Nesbo C.L."/>
        </authorList>
    </citation>
    <scope>NUCLEOTIDE SEQUENCE [LARGE SCALE GENOMIC DNA]</scope>
    <source>
        <strain evidence="9">ik275mar</strain>
    </source>
</reference>
<feature type="transmembrane region" description="Helical" evidence="6">
    <location>
        <begin position="52"/>
        <end position="76"/>
    </location>
</feature>
<sequence length="277" mass="31376">MAFIFGLSFLFTKNALDYTSPMNFIAIRFTIASLFLFFLSIFKIISLQRKNYFKLLIVSLFQPILYFIFETSGLLYIPSSEAGILIASIPIFITFLTPIVLKEKVHNMNFLFVFLSFFGVLLIIGFNNFKGNIKGDLLILCAVFSATFYNFTSRKFSKEFQPVEITFFMMIIGAIFFNALAIIRGELDYTVLTNIHVLIAALYLGILSSSVAFFLVNYMLSKVSPTQSSIFANLTTVTSVLAGALFRNEQITLKHIIGMTLIILGVWGVNYYKYNNS</sequence>